<name>A0ABY7AJL8_9ALTE</name>
<sequence>MGIDLCEYRQKGQRFKRDPLAGGLFEFGNTAFEMWYCHHLSSGLLGNAKA</sequence>
<reference evidence="1" key="1">
    <citation type="submission" date="2022-10" db="EMBL/GenBank/DDBJ databases">
        <title>Catenovulum adriacola sp. nov. isolated in the Harbour of Susak.</title>
        <authorList>
            <person name="Schoch T."/>
            <person name="Reich S.J."/>
            <person name="Stoeferle S."/>
            <person name="Flaiz M."/>
            <person name="Kazda M."/>
            <person name="Riedel C.U."/>
            <person name="Duerre P."/>
        </authorList>
    </citation>
    <scope>NUCLEOTIDE SEQUENCE</scope>
    <source>
        <strain evidence="1">TS8</strain>
    </source>
</reference>
<protein>
    <submittedName>
        <fullName evidence="1">Uncharacterized protein</fullName>
    </submittedName>
</protein>
<evidence type="ECO:0000313" key="1">
    <source>
        <dbReference type="EMBL" id="WAJ69748.1"/>
    </source>
</evidence>
<accession>A0ABY7AJL8</accession>
<dbReference type="EMBL" id="CP109965">
    <property type="protein sequence ID" value="WAJ69748.1"/>
    <property type="molecule type" value="Genomic_DNA"/>
</dbReference>
<proteinExistence type="predicted"/>
<evidence type="ECO:0000313" key="2">
    <source>
        <dbReference type="Proteomes" id="UP001163726"/>
    </source>
</evidence>
<keyword evidence="2" id="KW-1185">Reference proteome</keyword>
<organism evidence="1 2">
    <name type="scientific">Catenovulum adriaticum</name>
    <dbReference type="NCBI Taxonomy" id="2984846"/>
    <lineage>
        <taxon>Bacteria</taxon>
        <taxon>Pseudomonadati</taxon>
        <taxon>Pseudomonadota</taxon>
        <taxon>Gammaproteobacteria</taxon>
        <taxon>Alteromonadales</taxon>
        <taxon>Alteromonadaceae</taxon>
        <taxon>Catenovulum</taxon>
    </lineage>
</organism>
<dbReference type="Proteomes" id="UP001163726">
    <property type="component" value="Chromosome"/>
</dbReference>
<gene>
    <name evidence="1" type="ORF">OLW01_11365</name>
</gene>
<dbReference type="RefSeq" id="WP_268074032.1">
    <property type="nucleotide sequence ID" value="NZ_CP109965.1"/>
</dbReference>